<dbReference type="Gramene" id="TraesKAR4B01G0429910.1">
    <property type="protein sequence ID" value="cds.TraesKAR4B01G0429910.1"/>
    <property type="gene ID" value="TraesKAR4B01G0429910"/>
</dbReference>
<keyword evidence="1" id="KW-0813">Transport</keyword>
<reference evidence="6" key="1">
    <citation type="submission" date="2018-08" db="EMBL/GenBank/DDBJ databases">
        <authorList>
            <person name="Rossello M."/>
        </authorList>
    </citation>
    <scope>NUCLEOTIDE SEQUENCE [LARGE SCALE GENOMIC DNA]</scope>
    <source>
        <strain evidence="6">cv. Chinese Spring</strain>
    </source>
</reference>
<dbReference type="STRING" id="4565.A0A3B6IYT8"/>
<sequence length="258" mass="29427">MSNVNRPHPVLPMATFQPKGFAPSPAPSPLEQWTKRFQEAERLVEEVMGNIAERGSVPASLPLELKRRTGEIRRKVAILETRLSLMREDLDRLPNRNVKEMRKLAEKFDALELKVKEVAAPFTMKKHSSNRNELLGPSDHRCTVVDIKSTANMENQEIVQLQRNIMKEQDECLDRLEETIVSTKHIALAINEELDLHVRLIDDLDERVEDTSTQLQRAQKKLKSLNTRMRKSGSCTGILMTVIAGVIFVAVVWALIKF</sequence>
<evidence type="ECO:0000256" key="3">
    <source>
        <dbReference type="SAM" id="MobiDB-lite"/>
    </source>
</evidence>
<dbReference type="GO" id="GO:0012505">
    <property type="term" value="C:endomembrane system"/>
    <property type="evidence" value="ECO:0000318"/>
    <property type="project" value="GO_Central"/>
</dbReference>
<dbReference type="SUPFAM" id="SSF58038">
    <property type="entry name" value="SNARE fusion complex"/>
    <property type="match status" value="1"/>
</dbReference>
<dbReference type="InterPro" id="IPR045242">
    <property type="entry name" value="Syntaxin"/>
</dbReference>
<dbReference type="Gramene" id="TraesPARA_EIv1.0_1396580.1">
    <property type="protein sequence ID" value="TraesPARA_EIv1.0_1396580.1.CDS"/>
    <property type="gene ID" value="TraesPARA_EIv1.0_1396580"/>
</dbReference>
<dbReference type="GO" id="GO:0031201">
    <property type="term" value="C:SNARE complex"/>
    <property type="evidence" value="ECO:0000318"/>
    <property type="project" value="GO_Central"/>
</dbReference>
<dbReference type="OrthoDB" id="428895at2759"/>
<evidence type="ECO:0000259" key="5">
    <source>
        <dbReference type="PROSITE" id="PS50192"/>
    </source>
</evidence>
<dbReference type="GO" id="GO:0048278">
    <property type="term" value="P:vesicle docking"/>
    <property type="evidence" value="ECO:0000318"/>
    <property type="project" value="GO_Central"/>
</dbReference>
<dbReference type="Gramene" id="TraesCS4B03G0903900.1">
    <property type="protein sequence ID" value="TraesCS4B03G0903900.1.CDS"/>
    <property type="gene ID" value="TraesCS4B03G0903900"/>
</dbReference>
<dbReference type="GeneID" id="123089527"/>
<keyword evidence="7" id="KW-1185">Reference proteome</keyword>
<name>A0A3B6IYT8_WHEAT</name>
<dbReference type="EnsemblPlants" id="TraesCS4B02G347500.1">
    <property type="protein sequence ID" value="TraesCS4B02G347500.1"/>
    <property type="gene ID" value="TraesCS4B02G347500"/>
</dbReference>
<dbReference type="KEGG" id="taes:123089527"/>
<dbReference type="Pfam" id="PF05739">
    <property type="entry name" value="SNARE"/>
    <property type="match status" value="1"/>
</dbReference>
<feature type="region of interest" description="Disordered" evidence="3">
    <location>
        <begin position="1"/>
        <end position="29"/>
    </location>
</feature>
<gene>
    <name evidence="6" type="primary">LOC123089527</name>
</gene>
<dbReference type="Gramene" id="TraesSTA4B03G02391500.1">
    <property type="protein sequence ID" value="TraesSTA4B03G02391500.1"/>
    <property type="gene ID" value="TraesSTA4B03G02391500"/>
</dbReference>
<dbReference type="Gramene" id="TraesCLE_scaffold_030083_01G000400.1">
    <property type="protein sequence ID" value="TraesCLE_scaffold_030083_01G000400.1"/>
    <property type="gene ID" value="TraesCLE_scaffold_030083_01G000400"/>
</dbReference>
<dbReference type="Gramene" id="TraesSYM4B03G02423720.1">
    <property type="protein sequence ID" value="TraesSYM4B03G02423720.1"/>
    <property type="gene ID" value="TraesSYM4B03G02423720"/>
</dbReference>
<keyword evidence="4" id="KW-0472">Membrane</keyword>
<dbReference type="PANTHER" id="PTHR19957:SF230">
    <property type="entry name" value="OS03G0121450 PROTEIN"/>
    <property type="match status" value="1"/>
</dbReference>
<protein>
    <recommendedName>
        <fullName evidence="5">t-SNARE coiled-coil homology domain-containing protein</fullName>
    </recommendedName>
</protein>
<dbReference type="GO" id="GO:0000149">
    <property type="term" value="F:SNARE binding"/>
    <property type="evidence" value="ECO:0000318"/>
    <property type="project" value="GO_Central"/>
</dbReference>
<dbReference type="Gramene" id="TraesJAG4B03G02394330.1">
    <property type="protein sequence ID" value="TraesJAG4B03G02394330.1"/>
    <property type="gene ID" value="TraesJAG4B03G02394330"/>
</dbReference>
<accession>A0A3B6IYT8</accession>
<feature type="coiled-coil region" evidence="2">
    <location>
        <begin position="201"/>
        <end position="228"/>
    </location>
</feature>
<dbReference type="InterPro" id="IPR000727">
    <property type="entry name" value="T_SNARE_dom"/>
</dbReference>
<dbReference type="Gramene" id="TraesARI4B03G02434250.1">
    <property type="protein sequence ID" value="TraesARI4B03G02434250.1"/>
    <property type="gene ID" value="TraesARI4B03G02434250"/>
</dbReference>
<dbReference type="OMA" id="ANMDNHE"/>
<dbReference type="PANTHER" id="PTHR19957">
    <property type="entry name" value="SYNTAXIN"/>
    <property type="match status" value="1"/>
</dbReference>
<proteinExistence type="predicted"/>
<feature type="transmembrane region" description="Helical" evidence="4">
    <location>
        <begin position="237"/>
        <end position="256"/>
    </location>
</feature>
<dbReference type="PROSITE" id="PS50192">
    <property type="entry name" value="T_SNARE"/>
    <property type="match status" value="1"/>
</dbReference>
<keyword evidence="4" id="KW-0812">Transmembrane</keyword>
<feature type="domain" description="T-SNARE coiled-coil homology" evidence="5">
    <location>
        <begin position="163"/>
        <end position="225"/>
    </location>
</feature>
<dbReference type="Gramene" id="TraesJUL4B03G02415490.1">
    <property type="protein sequence ID" value="TraesJUL4B03G02415490.1"/>
    <property type="gene ID" value="TraesJUL4B03G02415490"/>
</dbReference>
<dbReference type="Gramene" id="TraesWEE_scaffold_003845_01G000300.1">
    <property type="protein sequence ID" value="TraesWEE_scaffold_003845_01G000300.1"/>
    <property type="gene ID" value="TraesWEE_scaffold_003845_01G000300"/>
</dbReference>
<dbReference type="GO" id="GO:0006906">
    <property type="term" value="P:vesicle fusion"/>
    <property type="evidence" value="ECO:0000318"/>
    <property type="project" value="GO_Central"/>
</dbReference>
<dbReference type="Gene3D" id="1.20.5.110">
    <property type="match status" value="1"/>
</dbReference>
<keyword evidence="4" id="KW-1133">Transmembrane helix</keyword>
<dbReference type="GO" id="GO:0005484">
    <property type="term" value="F:SNAP receptor activity"/>
    <property type="evidence" value="ECO:0000318"/>
    <property type="project" value="GO_Central"/>
</dbReference>
<organism evidence="6">
    <name type="scientific">Triticum aestivum</name>
    <name type="common">Wheat</name>
    <dbReference type="NCBI Taxonomy" id="4565"/>
    <lineage>
        <taxon>Eukaryota</taxon>
        <taxon>Viridiplantae</taxon>
        <taxon>Streptophyta</taxon>
        <taxon>Embryophyta</taxon>
        <taxon>Tracheophyta</taxon>
        <taxon>Spermatophyta</taxon>
        <taxon>Magnoliopsida</taxon>
        <taxon>Liliopsida</taxon>
        <taxon>Poales</taxon>
        <taxon>Poaceae</taxon>
        <taxon>BOP clade</taxon>
        <taxon>Pooideae</taxon>
        <taxon>Triticodae</taxon>
        <taxon>Triticeae</taxon>
        <taxon>Triticinae</taxon>
        <taxon>Triticum</taxon>
    </lineage>
</organism>
<keyword evidence="2" id="KW-0175">Coiled coil</keyword>
<evidence type="ECO:0000313" key="6">
    <source>
        <dbReference type="EnsemblPlants" id="TraesCS4B02G347500.1"/>
    </source>
</evidence>
<dbReference type="RefSeq" id="XP_044367118.1">
    <property type="nucleotide sequence ID" value="XM_044511183.1"/>
</dbReference>
<dbReference type="Gramene" id="TraesRN4B0100937700.1">
    <property type="protein sequence ID" value="TraesRN4B0100937700.1"/>
    <property type="gene ID" value="TraesRN4B0100937700"/>
</dbReference>
<dbReference type="Gramene" id="TraesROB_scaffold_008051_01G000400.1">
    <property type="protein sequence ID" value="TraesROB_scaffold_008051_01G000400.1"/>
    <property type="gene ID" value="TraesROB_scaffold_008051_01G000400"/>
</dbReference>
<dbReference type="Proteomes" id="UP000019116">
    <property type="component" value="Chromosome 4B"/>
</dbReference>
<evidence type="ECO:0000313" key="7">
    <source>
        <dbReference type="Proteomes" id="UP000019116"/>
    </source>
</evidence>
<dbReference type="SMR" id="A0A3B6IYT8"/>
<dbReference type="Gramene" id="TraesCS4B02G347500.1">
    <property type="protein sequence ID" value="TraesCS4B02G347500.1"/>
    <property type="gene ID" value="TraesCS4B02G347500"/>
</dbReference>
<evidence type="ECO:0000256" key="2">
    <source>
        <dbReference type="SAM" id="Coils"/>
    </source>
</evidence>
<dbReference type="SMART" id="SM00397">
    <property type="entry name" value="t_SNARE"/>
    <property type="match status" value="1"/>
</dbReference>
<dbReference type="Gramene" id="TraesLAC4B03G02349840.1">
    <property type="protein sequence ID" value="TraesLAC4B03G02349840.1"/>
    <property type="gene ID" value="TraesLAC4B03G02349840"/>
</dbReference>
<evidence type="ECO:0000256" key="1">
    <source>
        <dbReference type="ARBA" id="ARBA00022927"/>
    </source>
</evidence>
<keyword evidence="1" id="KW-0653">Protein transport</keyword>
<dbReference type="CDD" id="cd15841">
    <property type="entry name" value="SNARE_Qc"/>
    <property type="match status" value="1"/>
</dbReference>
<dbReference type="Gramene" id="TraesCAD_scaffold_008185_01G000400.1">
    <property type="protein sequence ID" value="TraesCAD_scaffold_008185_01G000400.1"/>
    <property type="gene ID" value="TraesCAD_scaffold_008185_01G000400"/>
</dbReference>
<reference evidence="6" key="2">
    <citation type="submission" date="2018-10" db="UniProtKB">
        <authorList>
            <consortium name="EnsemblPlants"/>
        </authorList>
    </citation>
    <scope>IDENTIFICATION</scope>
</reference>
<evidence type="ECO:0000256" key="4">
    <source>
        <dbReference type="SAM" id="Phobius"/>
    </source>
</evidence>
<dbReference type="AlphaFoldDB" id="A0A3B6IYT8"/>
<dbReference type="GO" id="GO:0006886">
    <property type="term" value="P:intracellular protein transport"/>
    <property type="evidence" value="ECO:0000318"/>
    <property type="project" value="GO_Central"/>
</dbReference>